<reference evidence="1" key="2">
    <citation type="journal article" date="2015" name="Fish Shellfish Immunol.">
        <title>Early steps in the European eel (Anguilla anguilla)-Vibrio vulnificus interaction in the gills: Role of the RtxA13 toxin.</title>
        <authorList>
            <person name="Callol A."/>
            <person name="Pajuelo D."/>
            <person name="Ebbesson L."/>
            <person name="Teles M."/>
            <person name="MacKenzie S."/>
            <person name="Amaro C."/>
        </authorList>
    </citation>
    <scope>NUCLEOTIDE SEQUENCE</scope>
</reference>
<proteinExistence type="predicted"/>
<evidence type="ECO:0000313" key="1">
    <source>
        <dbReference type="EMBL" id="JAH39590.1"/>
    </source>
</evidence>
<name>A0A0E9SFX6_ANGAN</name>
<sequence length="37" mass="4441">MFTNILNTFLPYESHNTTILCIQKKRPHILLKWSEPL</sequence>
<organism evidence="1">
    <name type="scientific">Anguilla anguilla</name>
    <name type="common">European freshwater eel</name>
    <name type="synonym">Muraena anguilla</name>
    <dbReference type="NCBI Taxonomy" id="7936"/>
    <lineage>
        <taxon>Eukaryota</taxon>
        <taxon>Metazoa</taxon>
        <taxon>Chordata</taxon>
        <taxon>Craniata</taxon>
        <taxon>Vertebrata</taxon>
        <taxon>Euteleostomi</taxon>
        <taxon>Actinopterygii</taxon>
        <taxon>Neopterygii</taxon>
        <taxon>Teleostei</taxon>
        <taxon>Anguilliformes</taxon>
        <taxon>Anguillidae</taxon>
        <taxon>Anguilla</taxon>
    </lineage>
</organism>
<protein>
    <submittedName>
        <fullName evidence="1">Uncharacterized protein</fullName>
    </submittedName>
</protein>
<reference evidence="1" key="1">
    <citation type="submission" date="2014-11" db="EMBL/GenBank/DDBJ databases">
        <authorList>
            <person name="Amaro Gonzalez C."/>
        </authorList>
    </citation>
    <scope>NUCLEOTIDE SEQUENCE</scope>
</reference>
<dbReference type="EMBL" id="GBXM01068987">
    <property type="protein sequence ID" value="JAH39590.1"/>
    <property type="molecule type" value="Transcribed_RNA"/>
</dbReference>
<accession>A0A0E9SFX6</accession>
<dbReference type="AlphaFoldDB" id="A0A0E9SFX6"/>